<proteinExistence type="predicted"/>
<dbReference type="Proteomes" id="UP001178507">
    <property type="component" value="Unassembled WGS sequence"/>
</dbReference>
<name>A0AA36I966_9DINO</name>
<evidence type="ECO:0000313" key="1">
    <source>
        <dbReference type="EMBL" id="CAJ1383289.1"/>
    </source>
</evidence>
<protein>
    <submittedName>
        <fullName evidence="1">Uncharacterized protein</fullName>
    </submittedName>
</protein>
<comment type="caution">
    <text evidence="1">The sequence shown here is derived from an EMBL/GenBank/DDBJ whole genome shotgun (WGS) entry which is preliminary data.</text>
</comment>
<reference evidence="1" key="1">
    <citation type="submission" date="2023-08" db="EMBL/GenBank/DDBJ databases">
        <authorList>
            <person name="Chen Y."/>
            <person name="Shah S."/>
            <person name="Dougan E. K."/>
            <person name="Thang M."/>
            <person name="Chan C."/>
        </authorList>
    </citation>
    <scope>NUCLEOTIDE SEQUENCE</scope>
</reference>
<dbReference type="AlphaFoldDB" id="A0AA36I966"/>
<evidence type="ECO:0000313" key="2">
    <source>
        <dbReference type="Proteomes" id="UP001178507"/>
    </source>
</evidence>
<keyword evidence="2" id="KW-1185">Reference proteome</keyword>
<dbReference type="EMBL" id="CAUJNA010001001">
    <property type="protein sequence ID" value="CAJ1383289.1"/>
    <property type="molecule type" value="Genomic_DNA"/>
</dbReference>
<sequence>MRQSLPQGILGLCLVCAAAPSKRRNPPADAVRISAGVYCLPNPPDSERLCHYSQAVTRWLHELAVQKLELDRLTQKKQKRARRAMERSACIGQGGSLPPLRRKAGYRYDICTFQVLTFKDNSEPFKIFFPSDDQDKIAECDVLPWLMNFATNGTPGLAIDIGAGDSGSCSWPLLSEGHEVHMFEPGYSNPVERSFVELTRDLNGWQHKATLHGAVGGDPYVAQLFEKTSRIHLLKIDVDDRQSYEAVFAGVAPVLHKVDILQIEMIDEEIGRHGMTWIMDTFLSHDFLMFGLEDVDTFPGFQHDSLGRGCQDGDMPSTMHSEPVIDGEVEYEYGMNGPGKLRMFPICRCEGLVLGRGRGSKDPLACNAQFAFVRRGSAALAAVQRRYGSCEARQLFSEASQRWWQLLAHRSAESFAPSGPRASGAESDEVTHIAMVASVGFPAFGRKALAGLRSALFFASRPLRLHLVVDRLGEQDLREAIETLEPSLRAKGSFRFYRQEELQTAWREINALVPPDCLQFSGHYGDAGWLRMFPHLVIPESEAVDALIWVDAGDFVFLEDPVELARHRENFDEDDFLGVADEQVLGLPLQLFSLRRLRSHGGRWAELVTDAVHRGYAESGDSFCRLGEGMGVVFLLHHAENRWVYYQLPHHWTYMPWAVWLPSTGTGSLWASRSTLWRLPADPVWSDSVFPGLSDFTTLRVRCPSFLEELASYIRVATQTDMQELSPDEQAEQWKHFRVTRDAVIVDEFEQRLGCEERAKAVHLPVMFHQVPWVHRFLNFWAGAEVWTGGAPARELRTDAMLDMNAASAAACHALHRDTGERFALERWGKNRHR</sequence>
<organism evidence="1 2">
    <name type="scientific">Effrenium voratum</name>
    <dbReference type="NCBI Taxonomy" id="2562239"/>
    <lineage>
        <taxon>Eukaryota</taxon>
        <taxon>Sar</taxon>
        <taxon>Alveolata</taxon>
        <taxon>Dinophyceae</taxon>
        <taxon>Suessiales</taxon>
        <taxon>Symbiodiniaceae</taxon>
        <taxon>Effrenium</taxon>
    </lineage>
</organism>
<gene>
    <name evidence="1" type="ORF">EVOR1521_LOCUS10447</name>
</gene>
<accession>A0AA36I966</accession>